<dbReference type="GeneID" id="36562585"/>
<dbReference type="InterPro" id="IPR046540">
    <property type="entry name" value="DMFA2_C"/>
</dbReference>
<dbReference type="SUPFAM" id="SSF49899">
    <property type="entry name" value="Concanavalin A-like lectins/glucanases"/>
    <property type="match status" value="1"/>
</dbReference>
<dbReference type="Proteomes" id="UP000234275">
    <property type="component" value="Unassembled WGS sequence"/>
</dbReference>
<dbReference type="OrthoDB" id="5287072at2759"/>
<name>A0A2I2G1A2_9EURO</name>
<accession>A0A2I2G1A2</accession>
<feature type="domain" description="N,N-dimethylformamidase beta subunit-like C-terminal" evidence="1">
    <location>
        <begin position="278"/>
        <end position="725"/>
    </location>
</feature>
<protein>
    <recommendedName>
        <fullName evidence="1">N,N-dimethylformamidase beta subunit-like C-terminal domain-containing protein</fullName>
    </recommendedName>
</protein>
<dbReference type="AlphaFoldDB" id="A0A2I2G1A2"/>
<evidence type="ECO:0000313" key="3">
    <source>
        <dbReference type="Proteomes" id="UP000234275"/>
    </source>
</evidence>
<proteinExistence type="predicted"/>
<keyword evidence="3" id="KW-1185">Reference proteome</keyword>
<dbReference type="VEuPathDB" id="FungiDB:P170DRAFT_511335"/>
<dbReference type="STRING" id="1392250.A0A2I2G1A2"/>
<dbReference type="RefSeq" id="XP_024701928.1">
    <property type="nucleotide sequence ID" value="XM_024854879.1"/>
</dbReference>
<reference evidence="2 3" key="1">
    <citation type="submission" date="2016-12" db="EMBL/GenBank/DDBJ databases">
        <title>The genomes of Aspergillus section Nigri reveals drivers in fungal speciation.</title>
        <authorList>
            <consortium name="DOE Joint Genome Institute"/>
            <person name="Vesth T.C."/>
            <person name="Nybo J."/>
            <person name="Theobald S."/>
            <person name="Brandl J."/>
            <person name="Frisvad J.C."/>
            <person name="Nielsen K.F."/>
            <person name="Lyhne E.K."/>
            <person name="Kogle M.E."/>
            <person name="Kuo A."/>
            <person name="Riley R."/>
            <person name="Clum A."/>
            <person name="Nolan M."/>
            <person name="Lipzen A."/>
            <person name="Salamov A."/>
            <person name="Henrissat B."/>
            <person name="Wiebenga A."/>
            <person name="De Vries R.P."/>
            <person name="Grigoriev I.V."/>
            <person name="Mortensen U.H."/>
            <person name="Andersen M.R."/>
            <person name="Baker S.E."/>
        </authorList>
    </citation>
    <scope>NUCLEOTIDE SEQUENCE [LARGE SCALE GENOMIC DNA]</scope>
    <source>
        <strain evidence="2 3">IBT 23096</strain>
    </source>
</reference>
<dbReference type="EMBL" id="MSFO01000006">
    <property type="protein sequence ID" value="PLB46626.1"/>
    <property type="molecule type" value="Genomic_DNA"/>
</dbReference>
<evidence type="ECO:0000259" key="1">
    <source>
        <dbReference type="Pfam" id="PF20254"/>
    </source>
</evidence>
<organism evidence="2 3">
    <name type="scientific">Aspergillus steynii IBT 23096</name>
    <dbReference type="NCBI Taxonomy" id="1392250"/>
    <lineage>
        <taxon>Eukaryota</taxon>
        <taxon>Fungi</taxon>
        <taxon>Dikarya</taxon>
        <taxon>Ascomycota</taxon>
        <taxon>Pezizomycotina</taxon>
        <taxon>Eurotiomycetes</taxon>
        <taxon>Eurotiomycetidae</taxon>
        <taxon>Eurotiales</taxon>
        <taxon>Aspergillaceae</taxon>
        <taxon>Aspergillus</taxon>
        <taxon>Aspergillus subgen. Circumdati</taxon>
    </lineage>
</organism>
<dbReference type="InterPro" id="IPR013320">
    <property type="entry name" value="ConA-like_dom_sf"/>
</dbReference>
<gene>
    <name evidence="2" type="ORF">P170DRAFT_511335</name>
</gene>
<dbReference type="Gene3D" id="2.60.120.200">
    <property type="match status" value="1"/>
</dbReference>
<comment type="caution">
    <text evidence="2">The sequence shown here is derived from an EMBL/GenBank/DDBJ whole genome shotgun (WGS) entry which is preliminary data.</text>
</comment>
<dbReference type="Pfam" id="PF20254">
    <property type="entry name" value="DMFA2_C"/>
    <property type="match status" value="1"/>
</dbReference>
<sequence>MAASHIIGYADPLTASPGQTVAIHVSCHREKYTSELVRLGPGQLNHPDAPPEDRRRVESLASLSHTGRPQFSRPGSFASVPWRGDLLDQHQKDAMIVSFWAQPTLPRAGHEQYLFSSLDPDGRAGLAALIDGEGTLVLCSGSPEGVQRVSSSISLERGRWYRLALTWDRASNTIGADVQAKAGDVGQDSTVQAENHPVKPMQLSTLQTLTIASHSSAGRVAPHPVPSSSFNGKIDGFRVELGWRCILDLDFSKDIPTDSVRDVSPNATHGVLINSPARAVTSHDWNALDVDWTRATYGYGAIHFHDDDLDDAAWEKDFDLELPKDLHSGCYGVVVSDGETEDIIPVFVRPDLSKSSNPPVALIMPTFTYTAYANDRMYDTSRDVHIDIPGSDSVTKSRHIQILEARPDLGISLYDSHNDGSGTTHSSTKRVVLNMRPDYFHWGFGGPREFPADLWFVGFLDRELGRDNYDIITDHDLSIYGPELLLRYSVALSCSHPEYPTFAMLDTYDAFLAQGGFFLYLGGNGYYWVTGHQATQAHRIEVRRADQGCRTFNLPPGHWHLSSTGELGGLWRSRGRTPNRFMGLGSDACGMGQGAPYGIVPEARNNPALAFLFDSPRLRDPAASVIGDFGLVQGAASGDEIDRLDYSLGTPSNAIMVATTKLAGGHSDNYGLFNEEILFPMVNTTGTTSDKVRSDLIYFDTSAGGAVFSVGSINWVGALAWKNYENNVAEITANAVHEFVKRVKARGG</sequence>
<evidence type="ECO:0000313" key="2">
    <source>
        <dbReference type="EMBL" id="PLB46626.1"/>
    </source>
</evidence>